<dbReference type="RefSeq" id="WP_095499436.1">
    <property type="nucleotide sequence ID" value="NZ_BSPO01000014.1"/>
</dbReference>
<protein>
    <submittedName>
        <fullName evidence="3">RNA pseudouridine synthase</fullName>
    </submittedName>
</protein>
<dbReference type="InterPro" id="IPR050188">
    <property type="entry name" value="RluA_PseudoU_synthase"/>
</dbReference>
<sequence length="225" mass="25080">MLTVLLDHTDFVVINKPANVHFHSQDGNAGVVAQLSQQLNCALYPVHRLDTMTSGVLLIAKSSEAAAHLASQFAEQSTSKIYIALAMGKPKKKQGLIQGDMVKARRSQWKLTTGKQNPAVTQFFSQSVAPKLRCYLLKPHTGKTHQLRVMMKSLGCAIVGDSLYGKASHDRGYLHAWQLSFSYHNQPFRVVAPIEVTNDQSLFALDTIKQQMQLWLDEPPKWPSL</sequence>
<feature type="domain" description="Pseudouridine synthase RsuA/RluA-like" evidence="2">
    <location>
        <begin position="10"/>
        <end position="152"/>
    </location>
</feature>
<dbReference type="PROSITE" id="PS01129">
    <property type="entry name" value="PSI_RLU"/>
    <property type="match status" value="1"/>
</dbReference>
<dbReference type="Gene3D" id="3.30.2350.10">
    <property type="entry name" value="Pseudouridine synthase"/>
    <property type="match status" value="1"/>
</dbReference>
<evidence type="ECO:0000259" key="2">
    <source>
        <dbReference type="Pfam" id="PF00849"/>
    </source>
</evidence>
<organism evidence="3 4">
    <name type="scientific">Paraferrimonas haliotis</name>
    <dbReference type="NCBI Taxonomy" id="2013866"/>
    <lineage>
        <taxon>Bacteria</taxon>
        <taxon>Pseudomonadati</taxon>
        <taxon>Pseudomonadota</taxon>
        <taxon>Gammaproteobacteria</taxon>
        <taxon>Alteromonadales</taxon>
        <taxon>Ferrimonadaceae</taxon>
        <taxon>Paraferrimonas</taxon>
    </lineage>
</organism>
<dbReference type="Pfam" id="PF00849">
    <property type="entry name" value="PseudoU_synth_2"/>
    <property type="match status" value="1"/>
</dbReference>
<evidence type="ECO:0000313" key="4">
    <source>
        <dbReference type="Proteomes" id="UP001157439"/>
    </source>
</evidence>
<keyword evidence="4" id="KW-1185">Reference proteome</keyword>
<dbReference type="InterPro" id="IPR006224">
    <property type="entry name" value="PsdUridine_synth_RluA-like_CS"/>
</dbReference>
<dbReference type="GO" id="GO:0000455">
    <property type="term" value="P:enzyme-directed rRNA pseudouridine synthesis"/>
    <property type="evidence" value="ECO:0007669"/>
    <property type="project" value="TreeGrafter"/>
</dbReference>
<gene>
    <name evidence="3" type="ORF">GCM10007894_29670</name>
</gene>
<evidence type="ECO:0000313" key="3">
    <source>
        <dbReference type="EMBL" id="GLS84990.1"/>
    </source>
</evidence>
<reference evidence="3 4" key="1">
    <citation type="journal article" date="2014" name="Int. J. Syst. Evol. Microbiol.">
        <title>Complete genome sequence of Corynebacterium casei LMG S-19264T (=DSM 44701T), isolated from a smear-ripened cheese.</title>
        <authorList>
            <consortium name="US DOE Joint Genome Institute (JGI-PGF)"/>
            <person name="Walter F."/>
            <person name="Albersmeier A."/>
            <person name="Kalinowski J."/>
            <person name="Ruckert C."/>
        </authorList>
    </citation>
    <scope>NUCLEOTIDE SEQUENCE [LARGE SCALE GENOMIC DNA]</scope>
    <source>
        <strain evidence="3 4">NBRC 112785</strain>
    </source>
</reference>
<dbReference type="Proteomes" id="UP001157439">
    <property type="component" value="Unassembled WGS sequence"/>
</dbReference>
<accession>A0AA37TT56</accession>
<dbReference type="InterPro" id="IPR006508">
    <property type="entry name" value="PsdUridine_synth_RluA-like"/>
</dbReference>
<dbReference type="GO" id="GO:0009982">
    <property type="term" value="F:pseudouridine synthase activity"/>
    <property type="evidence" value="ECO:0007669"/>
    <property type="project" value="InterPro"/>
</dbReference>
<dbReference type="PANTHER" id="PTHR21600:SF87">
    <property type="entry name" value="RNA PSEUDOURIDYLATE SYNTHASE DOMAIN-CONTAINING PROTEIN 1"/>
    <property type="match status" value="1"/>
</dbReference>
<dbReference type="EMBL" id="BSPO01000014">
    <property type="protein sequence ID" value="GLS84990.1"/>
    <property type="molecule type" value="Genomic_DNA"/>
</dbReference>
<name>A0AA37TT56_9GAMM</name>
<dbReference type="AlphaFoldDB" id="A0AA37TT56"/>
<dbReference type="InterPro" id="IPR020103">
    <property type="entry name" value="PsdUridine_synth_cat_dom_sf"/>
</dbReference>
<dbReference type="NCBIfam" id="TIGR01621">
    <property type="entry name" value="RluA-like"/>
    <property type="match status" value="1"/>
</dbReference>
<dbReference type="InterPro" id="IPR006145">
    <property type="entry name" value="PsdUridine_synth_RsuA/RluA"/>
</dbReference>
<dbReference type="CDD" id="cd02869">
    <property type="entry name" value="PseudoU_synth_RluA_like"/>
    <property type="match status" value="1"/>
</dbReference>
<comment type="similarity">
    <text evidence="1">Belongs to the pseudouridine synthase RluA family.</text>
</comment>
<comment type="caution">
    <text evidence="3">The sequence shown here is derived from an EMBL/GenBank/DDBJ whole genome shotgun (WGS) entry which is preliminary data.</text>
</comment>
<dbReference type="GO" id="GO:0140098">
    <property type="term" value="F:catalytic activity, acting on RNA"/>
    <property type="evidence" value="ECO:0007669"/>
    <property type="project" value="UniProtKB-ARBA"/>
</dbReference>
<dbReference type="SUPFAM" id="SSF55120">
    <property type="entry name" value="Pseudouridine synthase"/>
    <property type="match status" value="1"/>
</dbReference>
<dbReference type="PANTHER" id="PTHR21600">
    <property type="entry name" value="MITOCHONDRIAL RNA PSEUDOURIDINE SYNTHASE"/>
    <property type="match status" value="1"/>
</dbReference>
<evidence type="ECO:0000256" key="1">
    <source>
        <dbReference type="ARBA" id="ARBA00010876"/>
    </source>
</evidence>
<dbReference type="GO" id="GO:0003723">
    <property type="term" value="F:RNA binding"/>
    <property type="evidence" value="ECO:0007669"/>
    <property type="project" value="InterPro"/>
</dbReference>
<proteinExistence type="inferred from homology"/>